<proteinExistence type="inferred from homology"/>
<dbReference type="GO" id="GO:0046872">
    <property type="term" value="F:metal ion binding"/>
    <property type="evidence" value="ECO:0007669"/>
    <property type="project" value="UniProtKB-KW"/>
</dbReference>
<dbReference type="FunFam" id="3.30.1490.180:FF:000002">
    <property type="entry name" value="DNA-directed RNA polymerase subunit"/>
    <property type="match status" value="1"/>
</dbReference>
<keyword evidence="7" id="KW-0862">Zinc</keyword>
<organism evidence="13 14">
    <name type="scientific">Triticum turgidum subsp. durum</name>
    <name type="common">Durum wheat</name>
    <name type="synonym">Triticum durum</name>
    <dbReference type="NCBI Taxonomy" id="4567"/>
    <lineage>
        <taxon>Eukaryota</taxon>
        <taxon>Viridiplantae</taxon>
        <taxon>Streptophyta</taxon>
        <taxon>Embryophyta</taxon>
        <taxon>Tracheophyta</taxon>
        <taxon>Spermatophyta</taxon>
        <taxon>Magnoliopsida</taxon>
        <taxon>Liliopsida</taxon>
        <taxon>Poales</taxon>
        <taxon>Poaceae</taxon>
        <taxon>BOP clade</taxon>
        <taxon>Pooideae</taxon>
        <taxon>Triticodae</taxon>
        <taxon>Triticeae</taxon>
        <taxon>Triticinae</taxon>
        <taxon>Triticum</taxon>
    </lineage>
</organism>
<evidence type="ECO:0000256" key="11">
    <source>
        <dbReference type="RuleBase" id="RU004279"/>
    </source>
</evidence>
<dbReference type="InterPro" id="IPR006592">
    <property type="entry name" value="RNA_pol_N"/>
</dbReference>
<comment type="similarity">
    <text evidence="2 11">Belongs to the RNA polymerase beta' chain family.</text>
</comment>
<keyword evidence="8 11" id="KW-0804">Transcription</keyword>
<reference evidence="13 14" key="1">
    <citation type="submission" date="2017-09" db="EMBL/GenBank/DDBJ databases">
        <authorList>
            <consortium name="International Durum Wheat Genome Sequencing Consortium (IDWGSC)"/>
            <person name="Milanesi L."/>
        </authorList>
    </citation>
    <scope>NUCLEOTIDE SEQUENCE [LARGE SCALE GENOMIC DNA]</scope>
    <source>
        <strain evidence="14">cv. Svevo</strain>
    </source>
</reference>
<dbReference type="PANTHER" id="PTHR48446">
    <property type="entry name" value="DNA-DIRECTED RNA POLYMERASE SUBUNIT BETA' N-TERMINAL SECTION"/>
    <property type="match status" value="1"/>
</dbReference>
<protein>
    <recommendedName>
        <fullName evidence="11">DNA-directed RNA polymerase subunit</fullName>
        <ecNumber evidence="11">2.7.7.6</ecNumber>
    </recommendedName>
</protein>
<evidence type="ECO:0000313" key="13">
    <source>
        <dbReference type="EMBL" id="VAH15033.1"/>
    </source>
</evidence>
<dbReference type="FunFam" id="1.10.274.100:FF:000007">
    <property type="entry name" value="DNA-directed RNA polymerase subunit"/>
    <property type="match status" value="1"/>
</dbReference>
<dbReference type="SUPFAM" id="SSF64484">
    <property type="entry name" value="beta and beta-prime subunits of DNA dependent RNA-polymerase"/>
    <property type="match status" value="1"/>
</dbReference>
<evidence type="ECO:0000256" key="1">
    <source>
        <dbReference type="ARBA" id="ARBA00004123"/>
    </source>
</evidence>
<dbReference type="Proteomes" id="UP000324705">
    <property type="component" value="Chromosome 1B"/>
</dbReference>
<accession>A0A9R0QQX0</accession>
<evidence type="ECO:0000256" key="10">
    <source>
        <dbReference type="ARBA" id="ARBA00048552"/>
    </source>
</evidence>
<comment type="function">
    <text evidence="11">DNA-dependent RNA polymerase catalyzes the transcription of DNA into RNA using the four ribonucleoside triphosphates as substrates.</text>
</comment>
<dbReference type="Gramene" id="TRITD1Bv1G059160.2">
    <property type="protein sequence ID" value="TRITD1Bv1G059160.2"/>
    <property type="gene ID" value="TRITD1Bv1G059160"/>
</dbReference>
<evidence type="ECO:0000256" key="6">
    <source>
        <dbReference type="ARBA" id="ARBA00022723"/>
    </source>
</evidence>
<dbReference type="InterPro" id="IPR000722">
    <property type="entry name" value="RNA_pol_asu"/>
</dbReference>
<evidence type="ECO:0000256" key="4">
    <source>
        <dbReference type="ARBA" id="ARBA00022679"/>
    </source>
</evidence>
<dbReference type="InterPro" id="IPR007080">
    <property type="entry name" value="RNA_pol_Rpb1_1"/>
</dbReference>
<dbReference type="EMBL" id="LT934112">
    <property type="protein sequence ID" value="VAH15033.1"/>
    <property type="molecule type" value="Genomic_DNA"/>
</dbReference>
<dbReference type="Pfam" id="PF04983">
    <property type="entry name" value="RNA_pol_Rpb1_3"/>
    <property type="match status" value="1"/>
</dbReference>
<evidence type="ECO:0000256" key="8">
    <source>
        <dbReference type="ARBA" id="ARBA00023163"/>
    </source>
</evidence>
<keyword evidence="14" id="KW-1185">Reference proteome</keyword>
<dbReference type="FunFam" id="2.40.40.20:FF:000019">
    <property type="entry name" value="DNA-directed RNA polymerase II subunit RPB1"/>
    <property type="match status" value="1"/>
</dbReference>
<dbReference type="Pfam" id="PF00623">
    <property type="entry name" value="RNA_pol_Rpb1_2"/>
    <property type="match status" value="1"/>
</dbReference>
<dbReference type="GO" id="GO:0000428">
    <property type="term" value="C:DNA-directed RNA polymerase complex"/>
    <property type="evidence" value="ECO:0007669"/>
    <property type="project" value="UniProtKB-KW"/>
</dbReference>
<dbReference type="Gene3D" id="2.40.40.20">
    <property type="match status" value="1"/>
</dbReference>
<evidence type="ECO:0000256" key="9">
    <source>
        <dbReference type="ARBA" id="ARBA00023242"/>
    </source>
</evidence>
<dbReference type="PANTHER" id="PTHR48446:SF1">
    <property type="entry name" value="DNA-DIRECTED RNA POLYMERASE SUBUNIT BETA' N-TERMINAL SECTION"/>
    <property type="match status" value="1"/>
</dbReference>
<dbReference type="Gene3D" id="3.30.1490.180">
    <property type="entry name" value="RNA polymerase ii"/>
    <property type="match status" value="1"/>
</dbReference>
<dbReference type="InterPro" id="IPR007066">
    <property type="entry name" value="RNA_pol_Rpb1_3"/>
</dbReference>
<dbReference type="SMART" id="SM00663">
    <property type="entry name" value="RPOLA_N"/>
    <property type="match status" value="1"/>
</dbReference>
<keyword evidence="6" id="KW-0479">Metal-binding</keyword>
<evidence type="ECO:0000313" key="14">
    <source>
        <dbReference type="Proteomes" id="UP000324705"/>
    </source>
</evidence>
<dbReference type="GO" id="GO:0003677">
    <property type="term" value="F:DNA binding"/>
    <property type="evidence" value="ECO:0007669"/>
    <property type="project" value="InterPro"/>
</dbReference>
<evidence type="ECO:0000259" key="12">
    <source>
        <dbReference type="SMART" id="SM00663"/>
    </source>
</evidence>
<gene>
    <name evidence="13" type="ORF">TRITD_1Bv1G059160</name>
</gene>
<dbReference type="GO" id="GO:0005634">
    <property type="term" value="C:nucleus"/>
    <property type="evidence" value="ECO:0007669"/>
    <property type="project" value="UniProtKB-SubCell"/>
</dbReference>
<dbReference type="GO" id="GO:0006351">
    <property type="term" value="P:DNA-templated transcription"/>
    <property type="evidence" value="ECO:0007669"/>
    <property type="project" value="InterPro"/>
</dbReference>
<dbReference type="Gene3D" id="1.10.274.100">
    <property type="entry name" value="RNA polymerase Rpb1, domain 3"/>
    <property type="match status" value="1"/>
</dbReference>
<dbReference type="GO" id="GO:0003899">
    <property type="term" value="F:DNA-directed RNA polymerase activity"/>
    <property type="evidence" value="ECO:0007669"/>
    <property type="project" value="UniProtKB-EC"/>
</dbReference>
<dbReference type="Pfam" id="PF04997">
    <property type="entry name" value="RNA_pol_Rpb1_1"/>
    <property type="match status" value="1"/>
</dbReference>
<evidence type="ECO:0000256" key="3">
    <source>
        <dbReference type="ARBA" id="ARBA00022478"/>
    </source>
</evidence>
<dbReference type="InterPro" id="IPR042102">
    <property type="entry name" value="RNA_pol_Rpb1_3_sf"/>
</dbReference>
<evidence type="ECO:0000256" key="7">
    <source>
        <dbReference type="ARBA" id="ARBA00022833"/>
    </source>
</evidence>
<comment type="catalytic activity">
    <reaction evidence="10 11">
        <text>RNA(n) + a ribonucleoside 5'-triphosphate = RNA(n+1) + diphosphate</text>
        <dbReference type="Rhea" id="RHEA:21248"/>
        <dbReference type="Rhea" id="RHEA-COMP:14527"/>
        <dbReference type="Rhea" id="RHEA-COMP:17342"/>
        <dbReference type="ChEBI" id="CHEBI:33019"/>
        <dbReference type="ChEBI" id="CHEBI:61557"/>
        <dbReference type="ChEBI" id="CHEBI:140395"/>
        <dbReference type="EC" id="2.7.7.6"/>
    </reaction>
</comment>
<keyword evidence="3 11" id="KW-0240">DNA-directed RNA polymerase</keyword>
<comment type="subcellular location">
    <subcellularLocation>
        <location evidence="1">Nucleus</location>
    </subcellularLocation>
</comment>
<keyword evidence="9" id="KW-0539">Nucleus</keyword>
<name>A0A9R0QQX0_TRITD</name>
<evidence type="ECO:0000256" key="2">
    <source>
        <dbReference type="ARBA" id="ARBA00006460"/>
    </source>
</evidence>
<sequence>MRNPRAEVLHKSAILSKVRDKCRPCRCHWCGYMNGKLTSNASFLFLIGGLAIVHDCSKTLDRTTEELRSALSHKKEKLSFPSVHLLDPQTVLALFTRMTDEDCELLNLGDRPEKLIITEIAVPPVPIRPSVFVGGNKMSNEDSITCILKNIVAANHIIKEALKKGESPVNCFNSWQDLQLQVIEYINSDAPSLSDSQHRGLMQRLKGKTGRFRGNLSGKRTEYTGRTVISPDPNLRITEVAIPVLMAQVLTYPERVSYHNIEKLRQCIRNGPNKHPGANFIIQSDGTKLHLKYADRRIAAQDLKYGCIVERHLEDGDIVLFNRQPSLHRMSIMSHRARIMPWRTLRFNESVCNPYNADFDGDEMNLHVPQTEEARTEAFMLMGVQNNLCTPKNGEILVASTQDFLTSSFLVTRKDTFYDRSYFTLLCSYLGDAMENIDLPTPALIKPIELWTGKQLFSVLVRPNVCTKVFLNLTVEEKIYMKLKERDKKAITVLEETMCPNDGFVYFQNSELLCGQVGKKTLGNGNNEGMFSVLIRDYNSHAAASCMNRLAKFR</sequence>
<feature type="domain" description="RNA polymerase N-terminal" evidence="12">
    <location>
        <begin position="113"/>
        <end position="412"/>
    </location>
</feature>
<dbReference type="AlphaFoldDB" id="A0A9R0QQX0"/>
<dbReference type="InterPro" id="IPR015700">
    <property type="entry name" value="RPC1"/>
</dbReference>
<keyword evidence="5 11" id="KW-0548">Nucleotidyltransferase</keyword>
<dbReference type="EC" id="2.7.7.6" evidence="11"/>
<keyword evidence="4 11" id="KW-0808">Transferase</keyword>
<evidence type="ECO:0000256" key="5">
    <source>
        <dbReference type="ARBA" id="ARBA00022695"/>
    </source>
</evidence>